<dbReference type="InterPro" id="IPR006059">
    <property type="entry name" value="SBP"/>
</dbReference>
<dbReference type="SUPFAM" id="SSF53850">
    <property type="entry name" value="Periplasmic binding protein-like II"/>
    <property type="match status" value="1"/>
</dbReference>
<evidence type="ECO:0000313" key="3">
    <source>
        <dbReference type="EMBL" id="KAE8129563.1"/>
    </source>
</evidence>
<sequence length="447" mass="49540">MDTDSHRTHKQPHKQQGTRETRRVRGPLHRILTKAASCVLAIGVCAAGLAACGTSSASEVTLDFFQYKFEASDWFTKAARDFEQMHPGIRVNVNNSPNAVTDLRTRLVKNRTPDVITINGDINYGMLAEAGVFHDFTDDPVVGTLNPGMVKIAKNLVQTDDPSHKRLYGLPFAGNASGYIINAQLWRKAGLDPDNPPTTYDGFINALKTFKQKGITPVAASYGDPWTLQAPLASLSSTLVPESEYARLKAGKTTFSELWTPTAQKLVEIYQNYVQANPGITYQQATQDFANGKAAVLPLGTYAIPQVRLINKNIDIRFAQMPATNNPKEQKLTAGDDVMLTMGANTKHPKEAREFIDFLMSRERLEDYARAQSAFTPLKETYVGDKALQGVVPFFEESRLTDFCDHYVPPSINIAGFMTTLVQTGNVDQFTKSMQAEYDKAQARNFR</sequence>
<protein>
    <submittedName>
        <fullName evidence="3">Carbohydrate ABC transporter substrate-binding protein</fullName>
    </submittedName>
</protein>
<evidence type="ECO:0000256" key="2">
    <source>
        <dbReference type="SAM" id="Phobius"/>
    </source>
</evidence>
<feature type="region of interest" description="Disordered" evidence="1">
    <location>
        <begin position="1"/>
        <end position="26"/>
    </location>
</feature>
<dbReference type="OrthoDB" id="8478044at2"/>
<dbReference type="Gene3D" id="3.40.190.10">
    <property type="entry name" value="Periplasmic binding protein-like II"/>
    <property type="match status" value="2"/>
</dbReference>
<feature type="transmembrane region" description="Helical" evidence="2">
    <location>
        <begin position="31"/>
        <end position="51"/>
    </location>
</feature>
<dbReference type="InterPro" id="IPR050490">
    <property type="entry name" value="Bact_solute-bd_prot1"/>
</dbReference>
<dbReference type="AlphaFoldDB" id="A0A5N6S781"/>
<dbReference type="EMBL" id="QDAG01000002">
    <property type="protein sequence ID" value="KAE8129563.1"/>
    <property type="molecule type" value="Genomic_DNA"/>
</dbReference>
<gene>
    <name evidence="3" type="ORF">DDE84_01745</name>
</gene>
<keyword evidence="2" id="KW-1133">Transmembrane helix</keyword>
<accession>A0A5N6S781</accession>
<name>A0A5N6S781_9BIFI</name>
<dbReference type="PANTHER" id="PTHR43649">
    <property type="entry name" value="ARABINOSE-BINDING PROTEIN-RELATED"/>
    <property type="match status" value="1"/>
</dbReference>
<keyword evidence="2" id="KW-0812">Transmembrane</keyword>
<keyword evidence="2" id="KW-0472">Membrane</keyword>
<proteinExistence type="predicted"/>
<organism evidence="3 4">
    <name type="scientific">Bifidobacterium tibiigranuli</name>
    <dbReference type="NCBI Taxonomy" id="2172043"/>
    <lineage>
        <taxon>Bacteria</taxon>
        <taxon>Bacillati</taxon>
        <taxon>Actinomycetota</taxon>
        <taxon>Actinomycetes</taxon>
        <taxon>Bifidobacteriales</taxon>
        <taxon>Bifidobacteriaceae</taxon>
        <taxon>Bifidobacterium</taxon>
    </lineage>
</organism>
<evidence type="ECO:0000313" key="4">
    <source>
        <dbReference type="Proteomes" id="UP000325415"/>
    </source>
</evidence>
<comment type="caution">
    <text evidence="3">The sequence shown here is derived from an EMBL/GenBank/DDBJ whole genome shotgun (WGS) entry which is preliminary data.</text>
</comment>
<dbReference type="Pfam" id="PF01547">
    <property type="entry name" value="SBP_bac_1"/>
    <property type="match status" value="1"/>
</dbReference>
<keyword evidence="4" id="KW-1185">Reference proteome</keyword>
<dbReference type="GeneID" id="78126420"/>
<evidence type="ECO:0000256" key="1">
    <source>
        <dbReference type="SAM" id="MobiDB-lite"/>
    </source>
</evidence>
<dbReference type="RefSeq" id="WP_152580044.1">
    <property type="nucleotide sequence ID" value="NZ_QDAG01000002.1"/>
</dbReference>
<dbReference type="Proteomes" id="UP000325415">
    <property type="component" value="Unassembled WGS sequence"/>
</dbReference>
<dbReference type="PANTHER" id="PTHR43649:SF12">
    <property type="entry name" value="DIACETYLCHITOBIOSE BINDING PROTEIN DASA"/>
    <property type="match status" value="1"/>
</dbReference>
<reference evidence="3 4" key="1">
    <citation type="submission" date="2018-04" db="EMBL/GenBank/DDBJ databases">
        <authorList>
            <person name="Eckel V.P."/>
            <person name="Vogel R.F."/>
        </authorList>
    </citation>
    <scope>NUCLEOTIDE SEQUENCE [LARGE SCALE GENOMIC DNA]</scope>
    <source>
        <strain evidence="4">TMW 2.1764</strain>
    </source>
</reference>